<keyword evidence="10 15" id="KW-1133">Transmembrane helix</keyword>
<feature type="transmembrane region" description="Helical" evidence="15">
    <location>
        <begin position="97"/>
        <end position="122"/>
    </location>
</feature>
<organism evidence="16 17">
    <name type="scientific">Gracilibacillus salinarum</name>
    <dbReference type="NCBI Taxonomy" id="2932255"/>
    <lineage>
        <taxon>Bacteria</taxon>
        <taxon>Bacillati</taxon>
        <taxon>Bacillota</taxon>
        <taxon>Bacilli</taxon>
        <taxon>Bacillales</taxon>
        <taxon>Bacillaceae</taxon>
        <taxon>Gracilibacillus</taxon>
    </lineage>
</organism>
<evidence type="ECO:0000256" key="4">
    <source>
        <dbReference type="ARBA" id="ARBA00022516"/>
    </source>
</evidence>
<evidence type="ECO:0000256" key="14">
    <source>
        <dbReference type="ARBA" id="ARBA00023264"/>
    </source>
</evidence>
<keyword evidence="3" id="KW-1003">Cell membrane</keyword>
<proteinExistence type="inferred from homology"/>
<keyword evidence="9" id="KW-0067">ATP-binding</keyword>
<evidence type="ECO:0000256" key="10">
    <source>
        <dbReference type="ARBA" id="ARBA00022989"/>
    </source>
</evidence>
<keyword evidence="14" id="KW-1208">Phospholipid metabolism</keyword>
<evidence type="ECO:0000256" key="12">
    <source>
        <dbReference type="ARBA" id="ARBA00023136"/>
    </source>
</evidence>
<name>A0ABY4GPI8_9BACI</name>
<comment type="similarity">
    <text evidence="2">Belongs to the bacterial diacylglycerol kinase family.</text>
</comment>
<keyword evidence="11" id="KW-0443">Lipid metabolism</keyword>
<dbReference type="Pfam" id="PF01219">
    <property type="entry name" value="DAGK_prokar"/>
    <property type="match status" value="1"/>
</dbReference>
<evidence type="ECO:0000256" key="3">
    <source>
        <dbReference type="ARBA" id="ARBA00022475"/>
    </source>
</evidence>
<evidence type="ECO:0000256" key="7">
    <source>
        <dbReference type="ARBA" id="ARBA00022741"/>
    </source>
</evidence>
<protein>
    <submittedName>
        <fullName evidence="16">Diacylglycerol kinase family protein</fullName>
    </submittedName>
</protein>
<dbReference type="Gene3D" id="1.10.287.3610">
    <property type="match status" value="1"/>
</dbReference>
<evidence type="ECO:0000256" key="8">
    <source>
        <dbReference type="ARBA" id="ARBA00022777"/>
    </source>
</evidence>
<reference evidence="16 17" key="1">
    <citation type="submission" date="2022-04" db="EMBL/GenBank/DDBJ databases">
        <title>Gracilibacillus sp. isolated from saltern.</title>
        <authorList>
            <person name="Won M."/>
            <person name="Lee C.-M."/>
            <person name="Woen H.-Y."/>
            <person name="Kwon S.-W."/>
        </authorList>
    </citation>
    <scope>NUCLEOTIDE SEQUENCE [LARGE SCALE GENOMIC DNA]</scope>
    <source>
        <strain evidence="16 17">SSPM10-3</strain>
    </source>
</reference>
<comment type="subcellular location">
    <subcellularLocation>
        <location evidence="1">Cell membrane</location>
        <topology evidence="1">Multi-pass membrane protein</topology>
    </subcellularLocation>
</comment>
<accession>A0ABY4GPI8</accession>
<keyword evidence="13" id="KW-0594">Phospholipid biosynthesis</keyword>
<keyword evidence="4" id="KW-0444">Lipid biosynthesis</keyword>
<keyword evidence="6 15" id="KW-0812">Transmembrane</keyword>
<keyword evidence="7" id="KW-0547">Nucleotide-binding</keyword>
<evidence type="ECO:0000256" key="9">
    <source>
        <dbReference type="ARBA" id="ARBA00022840"/>
    </source>
</evidence>
<dbReference type="PANTHER" id="PTHR34299:SF1">
    <property type="entry name" value="DIACYLGLYCEROL KINASE"/>
    <property type="match status" value="1"/>
</dbReference>
<dbReference type="InterPro" id="IPR036945">
    <property type="entry name" value="DAGK_sf"/>
</dbReference>
<evidence type="ECO:0000256" key="5">
    <source>
        <dbReference type="ARBA" id="ARBA00022679"/>
    </source>
</evidence>
<evidence type="ECO:0000256" key="1">
    <source>
        <dbReference type="ARBA" id="ARBA00004651"/>
    </source>
</evidence>
<dbReference type="InterPro" id="IPR033717">
    <property type="entry name" value="UDPK"/>
</dbReference>
<evidence type="ECO:0000313" key="16">
    <source>
        <dbReference type="EMBL" id="UOQ86040.1"/>
    </source>
</evidence>
<keyword evidence="17" id="KW-1185">Reference proteome</keyword>
<keyword evidence="8 16" id="KW-0418">Kinase</keyword>
<evidence type="ECO:0000256" key="2">
    <source>
        <dbReference type="ARBA" id="ARBA00005967"/>
    </source>
</evidence>
<evidence type="ECO:0000256" key="15">
    <source>
        <dbReference type="SAM" id="Phobius"/>
    </source>
</evidence>
<dbReference type="GO" id="GO:0016301">
    <property type="term" value="F:kinase activity"/>
    <property type="evidence" value="ECO:0007669"/>
    <property type="project" value="UniProtKB-KW"/>
</dbReference>
<feature type="transmembrane region" description="Helical" evidence="15">
    <location>
        <begin position="32"/>
        <end position="51"/>
    </location>
</feature>
<dbReference type="Proteomes" id="UP000831537">
    <property type="component" value="Chromosome"/>
</dbReference>
<sequence>MASDYRGENKFHIGAKYAWNGLKIAVRTERNIKIHLVAGIAASMLGLMLSISVVEWILLILTISAVISMELMNTALERALNHLEPSHQPAIGIAKDLAAAAVFTTAIAAFLIGCIIFIPYLFEFF</sequence>
<keyword evidence="5" id="KW-0808">Transferase</keyword>
<evidence type="ECO:0000256" key="13">
    <source>
        <dbReference type="ARBA" id="ARBA00023209"/>
    </source>
</evidence>
<dbReference type="InterPro" id="IPR000829">
    <property type="entry name" value="DAGK"/>
</dbReference>
<evidence type="ECO:0000256" key="6">
    <source>
        <dbReference type="ARBA" id="ARBA00022692"/>
    </source>
</evidence>
<dbReference type="PANTHER" id="PTHR34299">
    <property type="entry name" value="DIACYLGLYCEROL KINASE"/>
    <property type="match status" value="1"/>
</dbReference>
<dbReference type="EMBL" id="CP095071">
    <property type="protein sequence ID" value="UOQ86040.1"/>
    <property type="molecule type" value="Genomic_DNA"/>
</dbReference>
<gene>
    <name evidence="16" type="ORF">MUN87_03835</name>
</gene>
<dbReference type="CDD" id="cd14265">
    <property type="entry name" value="UDPK_IM_like"/>
    <property type="match status" value="1"/>
</dbReference>
<keyword evidence="12 15" id="KW-0472">Membrane</keyword>
<dbReference type="RefSeq" id="WP_244746364.1">
    <property type="nucleotide sequence ID" value="NZ_CP095071.1"/>
</dbReference>
<evidence type="ECO:0000313" key="17">
    <source>
        <dbReference type="Proteomes" id="UP000831537"/>
    </source>
</evidence>
<evidence type="ECO:0000256" key="11">
    <source>
        <dbReference type="ARBA" id="ARBA00023098"/>
    </source>
</evidence>